<proteinExistence type="predicted"/>
<protein>
    <submittedName>
        <fullName evidence="1">Sulfotransferase family 2 domain-containing protein</fullName>
    </submittedName>
</protein>
<dbReference type="Gene3D" id="3.40.50.300">
    <property type="entry name" value="P-loop containing nucleotide triphosphate hydrolases"/>
    <property type="match status" value="1"/>
</dbReference>
<keyword evidence="2" id="KW-1185">Reference proteome</keyword>
<name>A0ABW4R2Y6_9RHOB</name>
<sequence length="462" mass="50920">MSFTSFVMLAGMRTGSNLLEATLNAVPGVTCHGEAYNPAFVGYPRRDDLLGVTLEQRDAKPLHLLKLIRSQPGLNGFRYFNDHDPRILKPLLDDPDCAKIVLTRNPAESYVSLAIARATGQWKLGDVRRRKQATATFDAGQFETHLEKTQAFQLAILHGLQSRGQTAFYIDYEDLHDPAVLSGLMRWLGLPEAEISPSAELVPQNPQAMAEKVGNYDEMARSLARLDRFNLSRTPNFEPRRGPAVPSFRASDAGAGLIYMPVRGGPVDGVSAWLADLGPETVDFTQKTLREWKKARNGHRSFTVLRHPLLRGWSAFSAQVLDKTNAELIAYLSRGGKDPGADPMSGFADFLEFVRQTLNGQTPFAVDPSWASQTEVIAGFARFGSPDHILREEEMAEELPRLAAAIGITNAPEVSTRADFPDALLADKALMKAARAAWARDFVDFGFPESVGRLKKARQATI</sequence>
<evidence type="ECO:0000313" key="1">
    <source>
        <dbReference type="EMBL" id="MFD1880304.1"/>
    </source>
</evidence>
<reference evidence="2" key="1">
    <citation type="journal article" date="2019" name="Int. J. Syst. Evol. Microbiol.">
        <title>The Global Catalogue of Microorganisms (GCM) 10K type strain sequencing project: providing services to taxonomists for standard genome sequencing and annotation.</title>
        <authorList>
            <consortium name="The Broad Institute Genomics Platform"/>
            <consortium name="The Broad Institute Genome Sequencing Center for Infectious Disease"/>
            <person name="Wu L."/>
            <person name="Ma J."/>
        </authorList>
    </citation>
    <scope>NUCLEOTIDE SEQUENCE [LARGE SCALE GENOMIC DNA]</scope>
    <source>
        <strain evidence="2">CCUG 56029</strain>
    </source>
</reference>
<dbReference type="SUPFAM" id="SSF52540">
    <property type="entry name" value="P-loop containing nucleoside triphosphate hydrolases"/>
    <property type="match status" value="1"/>
</dbReference>
<organism evidence="1 2">
    <name type="scientific">Paracoccus pacificus</name>
    <dbReference type="NCBI Taxonomy" id="1463598"/>
    <lineage>
        <taxon>Bacteria</taxon>
        <taxon>Pseudomonadati</taxon>
        <taxon>Pseudomonadota</taxon>
        <taxon>Alphaproteobacteria</taxon>
        <taxon>Rhodobacterales</taxon>
        <taxon>Paracoccaceae</taxon>
        <taxon>Paracoccus</taxon>
    </lineage>
</organism>
<comment type="caution">
    <text evidence="1">The sequence shown here is derived from an EMBL/GenBank/DDBJ whole genome shotgun (WGS) entry which is preliminary data.</text>
</comment>
<dbReference type="InterPro" id="IPR027417">
    <property type="entry name" value="P-loop_NTPase"/>
</dbReference>
<dbReference type="InterPro" id="IPR005331">
    <property type="entry name" value="Sulfotransferase"/>
</dbReference>
<accession>A0ABW4R2Y6</accession>
<dbReference type="Pfam" id="PF03567">
    <property type="entry name" value="Sulfotransfer_2"/>
    <property type="match status" value="1"/>
</dbReference>
<gene>
    <name evidence="1" type="ORF">ACFSCT_01065</name>
</gene>
<dbReference type="EMBL" id="JBHUEN010000003">
    <property type="protein sequence ID" value="MFD1880304.1"/>
    <property type="molecule type" value="Genomic_DNA"/>
</dbReference>
<evidence type="ECO:0000313" key="2">
    <source>
        <dbReference type="Proteomes" id="UP001597213"/>
    </source>
</evidence>
<dbReference type="RefSeq" id="WP_379139453.1">
    <property type="nucleotide sequence ID" value="NZ_JBHUEN010000003.1"/>
</dbReference>
<dbReference type="Proteomes" id="UP001597213">
    <property type="component" value="Unassembled WGS sequence"/>
</dbReference>